<evidence type="ECO:0000256" key="1">
    <source>
        <dbReference type="ARBA" id="ARBA00022676"/>
    </source>
</evidence>
<name>A0A2S5Z8I1_9GAMM</name>
<dbReference type="Proteomes" id="UP000239917">
    <property type="component" value="Unassembled WGS sequence"/>
</dbReference>
<evidence type="ECO:0000313" key="6">
    <source>
        <dbReference type="Proteomes" id="UP000239917"/>
    </source>
</evidence>
<dbReference type="OrthoDB" id="9795746at2"/>
<dbReference type="Pfam" id="PF13439">
    <property type="entry name" value="Glyco_transf_4"/>
    <property type="match status" value="1"/>
</dbReference>
<evidence type="ECO:0000259" key="4">
    <source>
        <dbReference type="Pfam" id="PF13439"/>
    </source>
</evidence>
<dbReference type="InterPro" id="IPR028098">
    <property type="entry name" value="Glyco_trans_4-like_N"/>
</dbReference>
<dbReference type="GO" id="GO:1901135">
    <property type="term" value="P:carbohydrate derivative metabolic process"/>
    <property type="evidence" value="ECO:0007669"/>
    <property type="project" value="UniProtKB-ARBA"/>
</dbReference>
<dbReference type="PANTHER" id="PTHR12526">
    <property type="entry name" value="GLYCOSYLTRANSFERASE"/>
    <property type="match status" value="1"/>
</dbReference>
<dbReference type="Pfam" id="PF00534">
    <property type="entry name" value="Glycos_transf_1"/>
    <property type="match status" value="1"/>
</dbReference>
<dbReference type="RefSeq" id="WP_104322419.1">
    <property type="nucleotide sequence ID" value="NZ_PSSX01000012.1"/>
</dbReference>
<reference evidence="5 6" key="1">
    <citation type="submission" date="2018-01" db="EMBL/GenBank/DDBJ databases">
        <title>Complete genome sequences of the type strains of Marinobacter flavimaris and Marinobacter maroccanus.</title>
        <authorList>
            <person name="Palau M."/>
            <person name="Boujida N."/>
            <person name="Manresa A."/>
            <person name="Minana-Galbis D."/>
        </authorList>
    </citation>
    <scope>NUCLEOTIDE SEQUENCE [LARGE SCALE GENOMIC DNA]</scope>
    <source>
        <strain evidence="5 6">N4</strain>
    </source>
</reference>
<proteinExistence type="predicted"/>
<dbReference type="EMBL" id="PSSX01000012">
    <property type="protein sequence ID" value="PPI83631.1"/>
    <property type="molecule type" value="Genomic_DNA"/>
</dbReference>
<evidence type="ECO:0000313" key="5">
    <source>
        <dbReference type="EMBL" id="PPI83631.1"/>
    </source>
</evidence>
<dbReference type="SUPFAM" id="SSF53756">
    <property type="entry name" value="UDP-Glycosyltransferase/glycogen phosphorylase"/>
    <property type="match status" value="1"/>
</dbReference>
<dbReference type="GO" id="GO:0016757">
    <property type="term" value="F:glycosyltransferase activity"/>
    <property type="evidence" value="ECO:0007669"/>
    <property type="project" value="UniProtKB-KW"/>
</dbReference>
<evidence type="ECO:0000259" key="3">
    <source>
        <dbReference type="Pfam" id="PF00534"/>
    </source>
</evidence>
<gene>
    <name evidence="5" type="ORF">KEHDKFFH_13725</name>
</gene>
<keyword evidence="1" id="KW-0328">Glycosyltransferase</keyword>
<keyword evidence="2 5" id="KW-0808">Transferase</keyword>
<sequence length="353" mass="38320">MTPPRQLTIALLVATPGTTWGGMEQHTADLAGALAERGHSVHVLGHKTYRDHFPAGVQFHPLPVQLGRRNLWLQLALRRRLRQLSPDILHAQGNKAAQLAGKTGKLARVRIGTVHGTKSSHKAFDRLDEIVAVSPRILGSLRHPHTHLIYNGVDSERQQNTADDGPNLPAGVTNVIAVGRLEPVKGFDALIRAWAILGPSADNCHLTIFGEGSQREQLARLIQQSGLGELVTLAGFSRNLAPVYCKAELTVISSEREGFPYVLAESLIYGCPVVSTPVSGPRDLLPPSSLSAGHNDRDLTDLMARALANLEALKQSQRSAMAFARETLTVKAMAEQTEALYRKAITERRATGK</sequence>
<dbReference type="AlphaFoldDB" id="A0A2S5Z8I1"/>
<dbReference type="InterPro" id="IPR001296">
    <property type="entry name" value="Glyco_trans_1"/>
</dbReference>
<accession>A0A2S5Z8I1</accession>
<dbReference type="PANTHER" id="PTHR12526:SF510">
    <property type="entry name" value="D-INOSITOL 3-PHOSPHATE GLYCOSYLTRANSFERASE"/>
    <property type="match status" value="1"/>
</dbReference>
<feature type="domain" description="Glycosyltransferase subfamily 4-like N-terminal" evidence="4">
    <location>
        <begin position="20"/>
        <end position="157"/>
    </location>
</feature>
<protein>
    <submittedName>
        <fullName evidence="5">Glycosyltransferase</fullName>
    </submittedName>
</protein>
<comment type="caution">
    <text evidence="5">The sequence shown here is derived from an EMBL/GenBank/DDBJ whole genome shotgun (WGS) entry which is preliminary data.</text>
</comment>
<feature type="domain" description="Glycosyl transferase family 1" evidence="3">
    <location>
        <begin position="169"/>
        <end position="312"/>
    </location>
</feature>
<keyword evidence="6" id="KW-1185">Reference proteome</keyword>
<organism evidence="5 6">
    <name type="scientific">Marinobacter maroccanus</name>
    <dbReference type="NCBI Taxonomy" id="2055143"/>
    <lineage>
        <taxon>Bacteria</taxon>
        <taxon>Pseudomonadati</taxon>
        <taxon>Pseudomonadota</taxon>
        <taxon>Gammaproteobacteria</taxon>
        <taxon>Pseudomonadales</taxon>
        <taxon>Marinobacteraceae</taxon>
        <taxon>Marinobacter</taxon>
    </lineage>
</organism>
<dbReference type="CDD" id="cd03811">
    <property type="entry name" value="GT4_GT28_WabH-like"/>
    <property type="match status" value="1"/>
</dbReference>
<evidence type="ECO:0000256" key="2">
    <source>
        <dbReference type="ARBA" id="ARBA00022679"/>
    </source>
</evidence>
<dbReference type="Gene3D" id="3.40.50.2000">
    <property type="entry name" value="Glycogen Phosphorylase B"/>
    <property type="match status" value="2"/>
</dbReference>